<dbReference type="STRING" id="582744.Msip34_0012"/>
<dbReference type="KEGG" id="mei:Msip34_0012"/>
<keyword evidence="2" id="KW-1185">Reference proteome</keyword>
<dbReference type="AlphaFoldDB" id="C6X7L9"/>
<organism evidence="1 2">
    <name type="scientific">Methylovorus glucosotrophus (strain SIP3-4)</name>
    <dbReference type="NCBI Taxonomy" id="582744"/>
    <lineage>
        <taxon>Bacteria</taxon>
        <taxon>Pseudomonadati</taxon>
        <taxon>Pseudomonadota</taxon>
        <taxon>Betaproteobacteria</taxon>
        <taxon>Nitrosomonadales</taxon>
        <taxon>Methylophilaceae</taxon>
        <taxon>Methylovorus</taxon>
    </lineage>
</organism>
<dbReference type="EMBL" id="CP001674">
    <property type="protein sequence ID" value="ACT49261.1"/>
    <property type="molecule type" value="Genomic_DNA"/>
</dbReference>
<evidence type="ECO:0000313" key="1">
    <source>
        <dbReference type="EMBL" id="ACT49261.1"/>
    </source>
</evidence>
<accession>C6X7L9</accession>
<name>C6X7L9_METGS</name>
<evidence type="ECO:0000313" key="2">
    <source>
        <dbReference type="Proteomes" id="UP000002743"/>
    </source>
</evidence>
<dbReference type="Proteomes" id="UP000002743">
    <property type="component" value="Chromosome"/>
</dbReference>
<protein>
    <submittedName>
        <fullName evidence="1">Uncharacterized protein</fullName>
    </submittedName>
</protein>
<reference evidence="2" key="1">
    <citation type="submission" date="2009-07" db="EMBL/GenBank/DDBJ databases">
        <title>Complete sequence of chromosome of Methylovorus sp. SIP3-4.</title>
        <authorList>
            <person name="Lucas S."/>
            <person name="Copeland A."/>
            <person name="Lapidus A."/>
            <person name="Glavina del Rio T."/>
            <person name="Tice H."/>
            <person name="Bruce D."/>
            <person name="Goodwin L."/>
            <person name="Pitluck S."/>
            <person name="Clum A."/>
            <person name="Larimer F."/>
            <person name="Land M."/>
            <person name="Hauser L."/>
            <person name="Kyrpides N."/>
            <person name="Mikhailova N."/>
            <person name="Kayluzhnaya M."/>
            <person name="Chistoserdova L."/>
        </authorList>
    </citation>
    <scope>NUCLEOTIDE SEQUENCE [LARGE SCALE GENOMIC DNA]</scope>
    <source>
        <strain evidence="2">SIP3-4</strain>
    </source>
</reference>
<sequence>MRLLIKTLVVGYIVKRVAKSYLHREPAKIAE</sequence>
<reference evidence="1 2" key="2">
    <citation type="journal article" date="2011" name="J. Bacteriol.">
        <title>Genomes of three methylotrophs from a single niche uncover genetic and metabolic divergence of Methylophilaceae.</title>
        <authorList>
            <person name="Lapidus A."/>
            <person name="Clum A."/>
            <person name="Labutti K."/>
            <person name="Kaluzhnaya M.G."/>
            <person name="Lim S."/>
            <person name="Beck D.A."/>
            <person name="Glavina Del Rio T."/>
            <person name="Nolan M."/>
            <person name="Mavromatis K."/>
            <person name="Huntemann M."/>
            <person name="Lucas S."/>
            <person name="Lidstrom M.E."/>
            <person name="Ivanova N."/>
            <person name="Chistoserdova L."/>
        </authorList>
    </citation>
    <scope>NUCLEOTIDE SEQUENCE [LARGE SCALE GENOMIC DNA]</scope>
    <source>
        <strain evidence="1 2">SIP3-4</strain>
    </source>
</reference>
<gene>
    <name evidence="1" type="ordered locus">Msip34_0012</name>
</gene>
<proteinExistence type="predicted"/>
<dbReference type="HOGENOM" id="CLU_3397378_0_0_4"/>